<dbReference type="RefSeq" id="XP_046122055.1">
    <property type="nucleotide sequence ID" value="XM_046259017.1"/>
</dbReference>
<evidence type="ECO:0000256" key="1">
    <source>
        <dbReference type="SAM" id="Phobius"/>
    </source>
</evidence>
<evidence type="ECO:0000313" key="2">
    <source>
        <dbReference type="EMBL" id="KAG9258131.1"/>
    </source>
</evidence>
<reference evidence="2" key="1">
    <citation type="journal article" date="2021" name="IMA Fungus">
        <title>Genomic characterization of three marine fungi, including Emericellopsis atlantica sp. nov. with signatures of a generalist lifestyle and marine biomass degradation.</title>
        <authorList>
            <person name="Hagestad O.C."/>
            <person name="Hou L."/>
            <person name="Andersen J.H."/>
            <person name="Hansen E.H."/>
            <person name="Altermark B."/>
            <person name="Li C."/>
            <person name="Kuhnert E."/>
            <person name="Cox R.J."/>
            <person name="Crous P.W."/>
            <person name="Spatafora J.W."/>
            <person name="Lail K."/>
            <person name="Amirebrahimi M."/>
            <person name="Lipzen A."/>
            <person name="Pangilinan J."/>
            <person name="Andreopoulos W."/>
            <person name="Hayes R.D."/>
            <person name="Ng V."/>
            <person name="Grigoriev I.V."/>
            <person name="Jackson S.A."/>
            <person name="Sutton T.D.S."/>
            <person name="Dobson A.D.W."/>
            <person name="Rama T."/>
        </authorList>
    </citation>
    <scope>NUCLEOTIDE SEQUENCE</scope>
    <source>
        <strain evidence="2">TS7</strain>
    </source>
</reference>
<accession>A0A9P7ZU43</accession>
<sequence>MLVRARASRRATATAPSFLSTPSRIASHPRSLQPVRSISLWPFQRRAPGNVAPLPVFFPTPPEPSFARRWSSYLLRRARYALFCLLVYYLMWKIFFHYVLRPYIEWEEAEWDSLSEKEKKDLEKLVQDTEGGERSVLFLAFPFTIKQEEQPLYDGSDPVWKLYRDFDKDEKAKEYVKQLLADGITPGIAKHPVLSRYTGKGPKVVRKWLFIGYPQRPPPLRWVRGLMIDDEGIAIADRMVDPADVKAMEAMQYPTAAAMAVWTYIKIMTRCTLSDAAWALGLGSGKDPNRARPQIALTYDKSQVPDLPNDAPDLFRVQRPLKVELHVPPPVVRPLGDIASSVKPASPTPERSNETVQVMSANATEALIASRAVYRKHAGSKITEAPLGAITVSGVLEVQGQTGSVVLSVASHYDFPNKRFVNTRWGLLSGSPWNNKPKGNP</sequence>
<dbReference type="AlphaFoldDB" id="A0A9P7ZU43"/>
<dbReference type="GeneID" id="70289920"/>
<keyword evidence="1" id="KW-1133">Transmembrane helix</keyword>
<dbReference type="EMBL" id="MU251244">
    <property type="protein sequence ID" value="KAG9258131.1"/>
    <property type="molecule type" value="Genomic_DNA"/>
</dbReference>
<keyword evidence="1" id="KW-0812">Transmembrane</keyword>
<comment type="caution">
    <text evidence="2">The sequence shown here is derived from an EMBL/GenBank/DDBJ whole genome shotgun (WGS) entry which is preliminary data.</text>
</comment>
<evidence type="ECO:0000313" key="3">
    <source>
        <dbReference type="Proteomes" id="UP000887229"/>
    </source>
</evidence>
<organism evidence="2 3">
    <name type="scientific">Emericellopsis atlantica</name>
    <dbReference type="NCBI Taxonomy" id="2614577"/>
    <lineage>
        <taxon>Eukaryota</taxon>
        <taxon>Fungi</taxon>
        <taxon>Dikarya</taxon>
        <taxon>Ascomycota</taxon>
        <taxon>Pezizomycotina</taxon>
        <taxon>Sordariomycetes</taxon>
        <taxon>Hypocreomycetidae</taxon>
        <taxon>Hypocreales</taxon>
        <taxon>Bionectriaceae</taxon>
        <taxon>Emericellopsis</taxon>
    </lineage>
</organism>
<protein>
    <submittedName>
        <fullName evidence="2">Uncharacterized protein</fullName>
    </submittedName>
</protein>
<keyword evidence="1" id="KW-0472">Membrane</keyword>
<proteinExistence type="predicted"/>
<keyword evidence="3" id="KW-1185">Reference proteome</keyword>
<feature type="transmembrane region" description="Helical" evidence="1">
    <location>
        <begin position="78"/>
        <end position="100"/>
    </location>
</feature>
<dbReference type="Proteomes" id="UP000887229">
    <property type="component" value="Unassembled WGS sequence"/>
</dbReference>
<name>A0A9P7ZU43_9HYPO</name>
<gene>
    <name evidence="2" type="ORF">F5Z01DRAFT_319751</name>
</gene>
<dbReference type="OrthoDB" id="5316527at2759"/>